<gene>
    <name evidence="2" type="ORF">F444_03256</name>
</gene>
<feature type="region of interest" description="Disordered" evidence="1">
    <location>
        <begin position="1"/>
        <end position="58"/>
    </location>
</feature>
<dbReference type="EMBL" id="ANJA01000663">
    <property type="protein sequence ID" value="ETO82631.1"/>
    <property type="molecule type" value="Genomic_DNA"/>
</dbReference>
<organism evidence="2 3">
    <name type="scientific">Phytophthora nicotianae P1976</name>
    <dbReference type="NCBI Taxonomy" id="1317066"/>
    <lineage>
        <taxon>Eukaryota</taxon>
        <taxon>Sar</taxon>
        <taxon>Stramenopiles</taxon>
        <taxon>Oomycota</taxon>
        <taxon>Peronosporomycetes</taxon>
        <taxon>Peronosporales</taxon>
        <taxon>Peronosporaceae</taxon>
        <taxon>Phytophthora</taxon>
    </lineage>
</organism>
<evidence type="ECO:0000313" key="2">
    <source>
        <dbReference type="EMBL" id="ETO82631.1"/>
    </source>
</evidence>
<dbReference type="Proteomes" id="UP000028582">
    <property type="component" value="Unassembled WGS sequence"/>
</dbReference>
<evidence type="ECO:0000313" key="3">
    <source>
        <dbReference type="Proteomes" id="UP000028582"/>
    </source>
</evidence>
<proteinExistence type="predicted"/>
<accession>A0A081AUS0</accession>
<feature type="compositionally biased region" description="Polar residues" evidence="1">
    <location>
        <begin position="15"/>
        <end position="24"/>
    </location>
</feature>
<evidence type="ECO:0000256" key="1">
    <source>
        <dbReference type="SAM" id="MobiDB-lite"/>
    </source>
</evidence>
<sequence length="143" mass="15826">MTASSALSAPRRWSQLPTYQSQRRLATGMRRPSREGPSGGLRRIVAPGHYRRPYPNAQRRGDQRARRWILRWLAWRALVAAAGRGTIVQGSDEIRERVMSCGTKTSRPRALLSSVECKLKRSLSLGPPSPPVYGGSCATPSSQ</sequence>
<reference evidence="2 3" key="1">
    <citation type="submission" date="2013-11" db="EMBL/GenBank/DDBJ databases">
        <title>The Genome Sequence of Phytophthora parasitica P1976.</title>
        <authorList>
            <consortium name="The Broad Institute Genomics Platform"/>
            <person name="Russ C."/>
            <person name="Tyler B."/>
            <person name="Panabieres F."/>
            <person name="Shan W."/>
            <person name="Tripathy S."/>
            <person name="Grunwald N."/>
            <person name="Machado M."/>
            <person name="Johnson C.S."/>
            <person name="Walker B."/>
            <person name="Young S."/>
            <person name="Zeng Q."/>
            <person name="Gargeya S."/>
            <person name="Fitzgerald M."/>
            <person name="Haas B."/>
            <person name="Abouelleil A."/>
            <person name="Allen A.W."/>
            <person name="Alvarado L."/>
            <person name="Arachchi H.M."/>
            <person name="Berlin A.M."/>
            <person name="Chapman S.B."/>
            <person name="Gainer-Dewar J."/>
            <person name="Goldberg J."/>
            <person name="Griggs A."/>
            <person name="Gujja S."/>
            <person name="Hansen M."/>
            <person name="Howarth C."/>
            <person name="Imamovic A."/>
            <person name="Ireland A."/>
            <person name="Larimer J."/>
            <person name="McCowan C."/>
            <person name="Murphy C."/>
            <person name="Pearson M."/>
            <person name="Poon T.W."/>
            <person name="Priest M."/>
            <person name="Roberts A."/>
            <person name="Saif S."/>
            <person name="Shea T."/>
            <person name="Sisk P."/>
            <person name="Sykes S."/>
            <person name="Wortman J."/>
            <person name="Nusbaum C."/>
            <person name="Birren B."/>
        </authorList>
    </citation>
    <scope>NUCLEOTIDE SEQUENCE [LARGE SCALE GENOMIC DNA]</scope>
    <source>
        <strain evidence="2 3">P1976</strain>
    </source>
</reference>
<name>A0A081AUS0_PHYNI</name>
<protein>
    <submittedName>
        <fullName evidence="2">Uncharacterized protein</fullName>
    </submittedName>
</protein>
<comment type="caution">
    <text evidence="2">The sequence shown here is derived from an EMBL/GenBank/DDBJ whole genome shotgun (WGS) entry which is preliminary data.</text>
</comment>
<dbReference type="AlphaFoldDB" id="A0A081AUS0"/>